<evidence type="ECO:0000256" key="6">
    <source>
        <dbReference type="ARBA" id="ARBA00023186"/>
    </source>
</evidence>
<evidence type="ECO:0000256" key="4">
    <source>
        <dbReference type="ARBA" id="ARBA00022729"/>
    </source>
</evidence>
<evidence type="ECO:0000256" key="3">
    <source>
        <dbReference type="ARBA" id="ARBA00022558"/>
    </source>
</evidence>
<dbReference type="InterPro" id="IPR013783">
    <property type="entry name" value="Ig-like_fold"/>
</dbReference>
<dbReference type="SUPFAM" id="SSF49354">
    <property type="entry name" value="PapD-like"/>
    <property type="match status" value="1"/>
</dbReference>
<dbReference type="RefSeq" id="WP_275398613.1">
    <property type="nucleotide sequence ID" value="NZ_JAKIHW010000032.1"/>
</dbReference>
<evidence type="ECO:0000313" key="10">
    <source>
        <dbReference type="Proteomes" id="UP001147005"/>
    </source>
</evidence>
<dbReference type="PANTHER" id="PTHR30251">
    <property type="entry name" value="PILUS ASSEMBLY CHAPERONE"/>
    <property type="match status" value="1"/>
</dbReference>
<proteinExistence type="inferred from homology"/>
<protein>
    <submittedName>
        <fullName evidence="9">Molecular chaperone</fullName>
    </submittedName>
</protein>
<dbReference type="InterPro" id="IPR016148">
    <property type="entry name" value="Pili_assmbl_chaperone_C"/>
</dbReference>
<keyword evidence="6" id="KW-0143">Chaperone</keyword>
<reference evidence="9" key="1">
    <citation type="submission" date="2022-01" db="EMBL/GenBank/DDBJ databases">
        <title>Genetic Characterization of Carbapenem-resistant Citrobacter spp. from China: a multicenter study.</title>
        <authorList>
            <person name="Ye L."/>
        </authorList>
    </citation>
    <scope>NUCLEOTIDE SEQUENCE</scope>
    <source>
        <strain evidence="9">IR5432</strain>
    </source>
</reference>
<dbReference type="PRINTS" id="PR00969">
    <property type="entry name" value="CHAPERONPILI"/>
</dbReference>
<dbReference type="Pfam" id="PF00345">
    <property type="entry name" value="PapD_N"/>
    <property type="match status" value="1"/>
</dbReference>
<sequence length="226" mass="24951">MVRQKCSGIRRSYLGGTRIIYPSNKSEVQMPIKNKDDNNKYLVQSWVTNVDGVKAPFIITPPIYKMEANSQALLHIVFSGDKAALPQDRESLFVANVKSVSAMPAELKDKNTLQFAMKVQLKLFWRPSNLKEVDALSAWEDLQFSRQSSQLIAKNSTPFYISLLDITVGGKPVTPISNDSIPSAVSMMIPPFGEQHFSIPAGATGKVSWSAVNDYGAATGKKQQQL</sequence>
<evidence type="ECO:0000256" key="1">
    <source>
        <dbReference type="ARBA" id="ARBA00004418"/>
    </source>
</evidence>
<evidence type="ECO:0000313" key="9">
    <source>
        <dbReference type="EMBL" id="MDE9620592.1"/>
    </source>
</evidence>
<dbReference type="EMBL" id="JAKIHW010000032">
    <property type="protein sequence ID" value="MDE9620592.1"/>
    <property type="molecule type" value="Genomic_DNA"/>
</dbReference>
<evidence type="ECO:0000259" key="7">
    <source>
        <dbReference type="Pfam" id="PF00345"/>
    </source>
</evidence>
<dbReference type="GO" id="GO:0030288">
    <property type="term" value="C:outer membrane-bounded periplasmic space"/>
    <property type="evidence" value="ECO:0007669"/>
    <property type="project" value="InterPro"/>
</dbReference>
<dbReference type="SUPFAM" id="SSF49584">
    <property type="entry name" value="Periplasmic chaperone C-domain"/>
    <property type="match status" value="1"/>
</dbReference>
<evidence type="ECO:0000256" key="2">
    <source>
        <dbReference type="ARBA" id="ARBA00007399"/>
    </source>
</evidence>
<comment type="caution">
    <text evidence="9">The sequence shown here is derived from an EMBL/GenBank/DDBJ whole genome shotgun (WGS) entry which is preliminary data.</text>
</comment>
<name>A0A9X4GJT3_9ENTR</name>
<dbReference type="FunFam" id="2.60.40.10:FF:000458">
    <property type="entry name" value="Molecular chaperone FimC"/>
    <property type="match status" value="1"/>
</dbReference>
<comment type="similarity">
    <text evidence="2">Belongs to the periplasmic pilus chaperone family.</text>
</comment>
<dbReference type="InterPro" id="IPR050643">
    <property type="entry name" value="Periplasmic_pilus_chap"/>
</dbReference>
<feature type="domain" description="Pili assembly chaperone N-terminal" evidence="7">
    <location>
        <begin position="14"/>
        <end position="130"/>
    </location>
</feature>
<keyword evidence="4" id="KW-0732">Signal</keyword>
<accession>A0A9X4GJT3</accession>
<feature type="domain" description="Pili assembly chaperone C-terminal" evidence="8">
    <location>
        <begin position="154"/>
        <end position="218"/>
    </location>
</feature>
<keyword evidence="3" id="KW-1029">Fimbrium biogenesis</keyword>
<dbReference type="InterPro" id="IPR036316">
    <property type="entry name" value="Pili_assmbl_chap_C_dom_sf"/>
</dbReference>
<dbReference type="Pfam" id="PF02753">
    <property type="entry name" value="PapD_C"/>
    <property type="match status" value="1"/>
</dbReference>
<dbReference type="GO" id="GO:0071555">
    <property type="term" value="P:cell wall organization"/>
    <property type="evidence" value="ECO:0007669"/>
    <property type="project" value="InterPro"/>
</dbReference>
<organism evidence="9 10">
    <name type="scientific">Citrobacter portucalensis</name>
    <dbReference type="NCBI Taxonomy" id="1639133"/>
    <lineage>
        <taxon>Bacteria</taxon>
        <taxon>Pseudomonadati</taxon>
        <taxon>Pseudomonadota</taxon>
        <taxon>Gammaproteobacteria</taxon>
        <taxon>Enterobacterales</taxon>
        <taxon>Enterobacteriaceae</taxon>
        <taxon>Citrobacter</taxon>
        <taxon>Citrobacter freundii complex</taxon>
    </lineage>
</organism>
<dbReference type="InterPro" id="IPR016147">
    <property type="entry name" value="Pili_assmbl_chaperone_N"/>
</dbReference>
<dbReference type="Proteomes" id="UP001147005">
    <property type="component" value="Unassembled WGS sequence"/>
</dbReference>
<dbReference type="AlphaFoldDB" id="A0A9X4GJT3"/>
<dbReference type="InterPro" id="IPR008962">
    <property type="entry name" value="PapD-like_sf"/>
</dbReference>
<dbReference type="Gene3D" id="2.60.40.10">
    <property type="entry name" value="Immunoglobulins"/>
    <property type="match status" value="2"/>
</dbReference>
<evidence type="ECO:0000256" key="5">
    <source>
        <dbReference type="ARBA" id="ARBA00022764"/>
    </source>
</evidence>
<keyword evidence="5" id="KW-0574">Periplasm</keyword>
<dbReference type="InterPro" id="IPR001829">
    <property type="entry name" value="Pili_assmbl_chaperone_bac"/>
</dbReference>
<evidence type="ECO:0000259" key="8">
    <source>
        <dbReference type="Pfam" id="PF02753"/>
    </source>
</evidence>
<dbReference type="PANTHER" id="PTHR30251:SF2">
    <property type="entry name" value="FIMBRIAL CHAPERONE YADV-RELATED"/>
    <property type="match status" value="1"/>
</dbReference>
<comment type="subcellular location">
    <subcellularLocation>
        <location evidence="1">Periplasm</location>
    </subcellularLocation>
</comment>
<gene>
    <name evidence="9" type="ORF">L2111_21300</name>
</gene>